<dbReference type="EMBL" id="JAGFNK010000235">
    <property type="protein sequence ID" value="KAI9456454.1"/>
    <property type="molecule type" value="Genomic_DNA"/>
</dbReference>
<organism evidence="1 2">
    <name type="scientific">Russula earlei</name>
    <dbReference type="NCBI Taxonomy" id="71964"/>
    <lineage>
        <taxon>Eukaryota</taxon>
        <taxon>Fungi</taxon>
        <taxon>Dikarya</taxon>
        <taxon>Basidiomycota</taxon>
        <taxon>Agaricomycotina</taxon>
        <taxon>Agaricomycetes</taxon>
        <taxon>Russulales</taxon>
        <taxon>Russulaceae</taxon>
        <taxon>Russula</taxon>
    </lineage>
</organism>
<dbReference type="Proteomes" id="UP001207468">
    <property type="component" value="Unassembled WGS sequence"/>
</dbReference>
<gene>
    <name evidence="1" type="ORF">F5148DRAFT_1224208</name>
</gene>
<keyword evidence="2" id="KW-1185">Reference proteome</keyword>
<evidence type="ECO:0000313" key="1">
    <source>
        <dbReference type="EMBL" id="KAI9456454.1"/>
    </source>
</evidence>
<name>A0ACC0U0Q3_9AGAM</name>
<proteinExistence type="predicted"/>
<sequence length="203" mass="21859">MRNRSAPPTGQGIGITLTDSRSPQSPFLRLLHATYTPLVCSASLAPPPSPSAFATAHASPAVRSPPGSLPRLSASHSFVCSFTFVSFHKVPCGEHLHLAAPLYIGVIVCHIAPLGHSSTSTKPINGVVTVYMYCRRIIWKRDRIYIDTQRSRGSCGRCWGCGTWSILYMGSVLHGDVVSGFGSPLHGHPAPVRIRFSSRNKGV</sequence>
<protein>
    <submittedName>
        <fullName evidence="1">Uncharacterized protein</fullName>
    </submittedName>
</protein>
<reference evidence="1" key="1">
    <citation type="submission" date="2021-03" db="EMBL/GenBank/DDBJ databases">
        <title>Evolutionary priming and transition to the ectomycorrhizal habit in an iconic lineage of mushroom-forming fungi: is preadaptation a requirement?</title>
        <authorList>
            <consortium name="DOE Joint Genome Institute"/>
            <person name="Looney B.P."/>
            <person name="Miyauchi S."/>
            <person name="Morin E."/>
            <person name="Drula E."/>
            <person name="Courty P.E."/>
            <person name="Chicoki N."/>
            <person name="Fauchery L."/>
            <person name="Kohler A."/>
            <person name="Kuo A."/>
            <person name="LaButti K."/>
            <person name="Pangilinan J."/>
            <person name="Lipzen A."/>
            <person name="Riley R."/>
            <person name="Andreopoulos W."/>
            <person name="He G."/>
            <person name="Johnson J."/>
            <person name="Barry K.W."/>
            <person name="Grigoriev I.V."/>
            <person name="Nagy L."/>
            <person name="Hibbett D."/>
            <person name="Henrissat B."/>
            <person name="Matheny P.B."/>
            <person name="Labbe J."/>
            <person name="Martin A.F."/>
        </authorList>
    </citation>
    <scope>NUCLEOTIDE SEQUENCE</scope>
    <source>
        <strain evidence="1">BPL698</strain>
    </source>
</reference>
<comment type="caution">
    <text evidence="1">The sequence shown here is derived from an EMBL/GenBank/DDBJ whole genome shotgun (WGS) entry which is preliminary data.</text>
</comment>
<accession>A0ACC0U0Q3</accession>
<evidence type="ECO:0000313" key="2">
    <source>
        <dbReference type="Proteomes" id="UP001207468"/>
    </source>
</evidence>